<name>A0A8T1Z387_9BRAS</name>
<sequence>MMITISALNASLLCLSLLIASNCCSRRIRYCSLGFSRDLRGANAKEVNRVEEFLKDPCVSSKVLNGGTVQVRVPKVVPAPQAALDGAICSGVDELAEEASAQKKRVALQRQAAVTVEAAEDYARRFESDVSYFFLIAFVLRNESREDDLTRRLASFKSESETKENKMVIERQTLNERRKSLQQEQERLLDAQVSLNQREDHIFARSQELAELEKGLETAKTTLEDKKSNMEIALALRANRKEAVSEGARAACC</sequence>
<keyword evidence="2" id="KW-0539">Nucleus</keyword>
<comment type="subcellular location">
    <subcellularLocation>
        <location evidence="3">Nucleus lamina</location>
    </subcellularLocation>
</comment>
<dbReference type="GO" id="GO:0006997">
    <property type="term" value="P:nucleus organization"/>
    <property type="evidence" value="ECO:0007669"/>
    <property type="project" value="InterPro"/>
</dbReference>
<evidence type="ECO:0000256" key="4">
    <source>
        <dbReference type="ARBA" id="ARBA00024208"/>
    </source>
</evidence>
<dbReference type="AlphaFoldDB" id="A0A8T1Z387"/>
<reference evidence="7 8" key="1">
    <citation type="submission" date="2020-12" db="EMBL/GenBank/DDBJ databases">
        <title>Concerted genomic and epigenomic changes stabilize Arabidopsis allopolyploids.</title>
        <authorList>
            <person name="Chen Z."/>
        </authorList>
    </citation>
    <scope>NUCLEOTIDE SEQUENCE [LARGE SCALE GENOMIC DNA]</scope>
    <source>
        <strain evidence="7">Allo738</strain>
        <tissue evidence="7">Leaf</tissue>
    </source>
</reference>
<feature type="coiled-coil region" evidence="5">
    <location>
        <begin position="164"/>
        <end position="229"/>
    </location>
</feature>
<evidence type="ECO:0000256" key="2">
    <source>
        <dbReference type="ARBA" id="ARBA00023242"/>
    </source>
</evidence>
<feature type="signal peptide" evidence="6">
    <location>
        <begin position="1"/>
        <end position="25"/>
    </location>
</feature>
<evidence type="ECO:0000313" key="7">
    <source>
        <dbReference type="EMBL" id="KAG7553251.1"/>
    </source>
</evidence>
<dbReference type="EMBL" id="JAEFBK010000011">
    <property type="protein sequence ID" value="KAG7553251.1"/>
    <property type="molecule type" value="Genomic_DNA"/>
</dbReference>
<evidence type="ECO:0000256" key="1">
    <source>
        <dbReference type="ARBA" id="ARBA00023054"/>
    </source>
</evidence>
<comment type="caution">
    <text evidence="7">The sequence shown here is derived from an EMBL/GenBank/DDBJ whole genome shotgun (WGS) entry which is preliminary data.</text>
</comment>
<keyword evidence="8" id="KW-1185">Reference proteome</keyword>
<dbReference type="InterPro" id="IPR040418">
    <property type="entry name" value="CRWN"/>
</dbReference>
<feature type="chain" id="PRO_5035878710" evidence="6">
    <location>
        <begin position="26"/>
        <end position="253"/>
    </location>
</feature>
<comment type="similarity">
    <text evidence="4">Belongs to the CRWN family.</text>
</comment>
<proteinExistence type="inferred from homology"/>
<accession>A0A8T1Z387</accession>
<evidence type="ECO:0000256" key="6">
    <source>
        <dbReference type="SAM" id="SignalP"/>
    </source>
</evidence>
<dbReference type="PANTHER" id="PTHR31908:SF2">
    <property type="entry name" value="PROTEIN CROWDED NUCLEI 4"/>
    <property type="match status" value="1"/>
</dbReference>
<evidence type="ECO:0000256" key="5">
    <source>
        <dbReference type="SAM" id="Coils"/>
    </source>
</evidence>
<evidence type="ECO:0000256" key="3">
    <source>
        <dbReference type="ARBA" id="ARBA00024186"/>
    </source>
</evidence>
<dbReference type="Proteomes" id="UP000694240">
    <property type="component" value="Chromosome 11"/>
</dbReference>
<keyword evidence="6" id="KW-0732">Signal</keyword>
<evidence type="ECO:0000313" key="8">
    <source>
        <dbReference type="Proteomes" id="UP000694240"/>
    </source>
</evidence>
<gene>
    <name evidence="7" type="ORF">ISN45_Aa06g037940</name>
</gene>
<dbReference type="PANTHER" id="PTHR31908">
    <property type="entry name" value="PROTEIN CROWDED NUCLEI 4"/>
    <property type="match status" value="1"/>
</dbReference>
<dbReference type="GO" id="GO:0005652">
    <property type="term" value="C:nuclear lamina"/>
    <property type="evidence" value="ECO:0007669"/>
    <property type="project" value="UniProtKB-SubCell"/>
</dbReference>
<organism evidence="7 8">
    <name type="scientific">Arabidopsis thaliana x Arabidopsis arenosa</name>
    <dbReference type="NCBI Taxonomy" id="1240361"/>
    <lineage>
        <taxon>Eukaryota</taxon>
        <taxon>Viridiplantae</taxon>
        <taxon>Streptophyta</taxon>
        <taxon>Embryophyta</taxon>
        <taxon>Tracheophyta</taxon>
        <taxon>Spermatophyta</taxon>
        <taxon>Magnoliopsida</taxon>
        <taxon>eudicotyledons</taxon>
        <taxon>Gunneridae</taxon>
        <taxon>Pentapetalae</taxon>
        <taxon>rosids</taxon>
        <taxon>malvids</taxon>
        <taxon>Brassicales</taxon>
        <taxon>Brassicaceae</taxon>
        <taxon>Camelineae</taxon>
        <taxon>Arabidopsis</taxon>
    </lineage>
</organism>
<keyword evidence="1 5" id="KW-0175">Coiled coil</keyword>
<protein>
    <submittedName>
        <fullName evidence="7">Uncharacterized protein</fullName>
    </submittedName>
</protein>